<dbReference type="Pfam" id="PF13424">
    <property type="entry name" value="TPR_12"/>
    <property type="match status" value="5"/>
</dbReference>
<dbReference type="Proteomes" id="UP001652625">
    <property type="component" value="Chromosome 10"/>
</dbReference>
<evidence type="ECO:0000259" key="3">
    <source>
        <dbReference type="PROSITE" id="PS50017"/>
    </source>
</evidence>
<feature type="domain" description="Death" evidence="3">
    <location>
        <begin position="26"/>
        <end position="108"/>
    </location>
</feature>
<dbReference type="SUPFAM" id="SSF48452">
    <property type="entry name" value="TPR-like"/>
    <property type="match status" value="2"/>
</dbReference>
<keyword evidence="2" id="KW-0802">TPR repeat</keyword>
<dbReference type="PROSITE" id="PS50017">
    <property type="entry name" value="DEATH_DOMAIN"/>
    <property type="match status" value="1"/>
</dbReference>
<dbReference type="InterPro" id="IPR011029">
    <property type="entry name" value="DEATH-like_dom_sf"/>
</dbReference>
<sequence>MEKYQELNQDNCDEFAFDNLKVEKLPSDVLNIFAEELPNDWMKLAHSLKISSEEIDRVLHKYKTAREQTFEIFNSWCRKNPEKTWGELKSVLFLCQRNDVIFKCEKKLTARSIFGVQPSSDKLFLRNKELSEIHSYLFDLKDAKNSTLVLYGMSGVGKTQLAKKYCEIYCKCYKNFVWIDAAIGKLQTSINNVYQKLGNTVQKLKIEYFDIEVIVEKIHNFYKNEKTLYIFDNVDDDFVRNLELYISNKPNSFNLITSQSITWSNNVNKMLIDVFSFEDAFAYVKNNIKERTDTDLERLIEELGYHPFAITQATKYINMHKLTIEKYICQYRSKSLQLLDDNNSPAKGSSSIKAINMLLKKLEKTQTIPLKILNCLSHCDGQNISKKFIIEISKQLNVSEEHLVDEAIELLMSYSLLDRFNDQKYSMHNLTQLSCICFQSKNSSINTYLDLIENCIKLELNKVKHHVDYGNHFVFHFLYLFRNYKKRMLNTFHHMTTSIKKLLVCKGLFQQAIEILKAVQNFNAETYGANNKLTLDTKHNMAYCLYKMRKYNEALEILYPVDKKLTEILGISHPSTMTIKHNIASCLHKMKNYDSALEIYYSVNKRKTEILCVNHPSTIATKHNIARCLYEMRKYNEALEVLYSVEKIKTEILDINHPFTMTTKNNIALCLHKMGKHNEALKIFNSVHERKSEVLGMKHQSTTTTKRNIASCLHKMGKCSEALEIYYSVDEILTEILDINHTSKMATKHNIALCLHQMRNYSKALEIYYSVDAILTEILGMKHPSIVTTKHNIASCLQKMGKSNEALKIYHFVHKMQIESLGINHQTTIKTKRNIASCLLKIGNYKESLEIYFSVNKILTQILGINHPSTMTTKHDIALCLQKIGRYNESLEMYYTVDKMQTELLDRNHLSIMTTKHNFGSCLRKMGKYNEALEIFNSVHKRKSEVLGMKHQSTIATKRNIASCLRKMGKWTEANEIYHSVDKILTETLGMKHPSTMTTKHHIALCLFKVGKYRESLEINNSVHKIRTEILGVNHPSTMITKHNIANCLRKMGKCYEALEIYYSVDKVLTQTLGVNHPSTMTTKHNIELCRHEMGKHNKI</sequence>
<gene>
    <name evidence="5" type="primary">LOC105846300</name>
</gene>
<dbReference type="Gene3D" id="3.40.50.300">
    <property type="entry name" value="P-loop containing nucleotide triphosphate hydrolases"/>
    <property type="match status" value="1"/>
</dbReference>
<evidence type="ECO:0000313" key="5">
    <source>
        <dbReference type="RefSeq" id="XP_065663524.1"/>
    </source>
</evidence>
<dbReference type="PANTHER" id="PTHR45641:SF19">
    <property type="entry name" value="NEPHROCYSTIN-3"/>
    <property type="match status" value="1"/>
</dbReference>
<dbReference type="PANTHER" id="PTHR45641">
    <property type="entry name" value="TETRATRICOPEPTIDE REPEAT PROTEIN (AFU_ORTHOLOGUE AFUA_6G03870)"/>
    <property type="match status" value="1"/>
</dbReference>
<dbReference type="InterPro" id="IPR000488">
    <property type="entry name" value="Death_dom"/>
</dbReference>
<dbReference type="SUPFAM" id="SSF47986">
    <property type="entry name" value="DEATH domain"/>
    <property type="match status" value="1"/>
</dbReference>
<keyword evidence="1" id="KW-0677">Repeat</keyword>
<dbReference type="Gene3D" id="1.25.40.10">
    <property type="entry name" value="Tetratricopeptide repeat domain"/>
    <property type="match status" value="3"/>
</dbReference>
<evidence type="ECO:0000256" key="1">
    <source>
        <dbReference type="ARBA" id="ARBA00022737"/>
    </source>
</evidence>
<dbReference type="GeneID" id="105846300"/>
<dbReference type="CDD" id="cd01670">
    <property type="entry name" value="Death"/>
    <property type="match status" value="1"/>
</dbReference>
<dbReference type="Pfam" id="PF00931">
    <property type="entry name" value="NB-ARC"/>
    <property type="match status" value="1"/>
</dbReference>
<dbReference type="InterPro" id="IPR011990">
    <property type="entry name" value="TPR-like_helical_dom_sf"/>
</dbReference>
<evidence type="ECO:0000313" key="4">
    <source>
        <dbReference type="Proteomes" id="UP001652625"/>
    </source>
</evidence>
<dbReference type="InterPro" id="IPR019734">
    <property type="entry name" value="TPR_rpt"/>
</dbReference>
<dbReference type="InterPro" id="IPR027417">
    <property type="entry name" value="P-loop_NTPase"/>
</dbReference>
<dbReference type="RefSeq" id="XP_065663524.1">
    <property type="nucleotide sequence ID" value="XM_065807452.1"/>
</dbReference>
<evidence type="ECO:0000256" key="2">
    <source>
        <dbReference type="ARBA" id="ARBA00022803"/>
    </source>
</evidence>
<dbReference type="Gene3D" id="1.10.533.10">
    <property type="entry name" value="Death Domain, Fas"/>
    <property type="match status" value="1"/>
</dbReference>
<protein>
    <submittedName>
        <fullName evidence="5">Uncharacterized protein LOC105846300 isoform X2</fullName>
    </submittedName>
</protein>
<dbReference type="SMART" id="SM00005">
    <property type="entry name" value="DEATH"/>
    <property type="match status" value="1"/>
</dbReference>
<keyword evidence="4" id="KW-1185">Reference proteome</keyword>
<dbReference type="Pfam" id="PF00531">
    <property type="entry name" value="Death"/>
    <property type="match status" value="1"/>
</dbReference>
<dbReference type="SUPFAM" id="SSF52540">
    <property type="entry name" value="P-loop containing nucleoside triphosphate hydrolases"/>
    <property type="match status" value="1"/>
</dbReference>
<dbReference type="InterPro" id="IPR002182">
    <property type="entry name" value="NB-ARC"/>
</dbReference>
<organism evidence="4 5">
    <name type="scientific">Hydra vulgaris</name>
    <name type="common">Hydra</name>
    <name type="synonym">Hydra attenuata</name>
    <dbReference type="NCBI Taxonomy" id="6087"/>
    <lineage>
        <taxon>Eukaryota</taxon>
        <taxon>Metazoa</taxon>
        <taxon>Cnidaria</taxon>
        <taxon>Hydrozoa</taxon>
        <taxon>Hydroidolina</taxon>
        <taxon>Anthoathecata</taxon>
        <taxon>Aplanulata</taxon>
        <taxon>Hydridae</taxon>
        <taxon>Hydra</taxon>
    </lineage>
</organism>
<proteinExistence type="predicted"/>
<accession>A0ABM4CNX3</accession>
<name>A0ABM4CNX3_HYDVU</name>
<reference evidence="5" key="1">
    <citation type="submission" date="2025-08" db="UniProtKB">
        <authorList>
            <consortium name="RefSeq"/>
        </authorList>
    </citation>
    <scope>IDENTIFICATION</scope>
</reference>
<dbReference type="SMART" id="SM00028">
    <property type="entry name" value="TPR"/>
    <property type="match status" value="9"/>
</dbReference>